<sequence>MADIFPDIPDIPDIPGIPDVPGLESFKWQATTAMACQKMMRPDPFNSDLDKVDFEVECDGFVQSDKYISHFHIAKYVEACIDVFTHTEKEGIPIEVDRIIHWMVTIQFEMGTGQPGTHPWKPERKASDEYALAEALDKLDMLDICKYRAWTLVEVSDRKEEDLPDIVEALGRFEGSRSLRWLHDHRCNHELEKYGKNSYEKWTEYSEQEWKRCTHRLHLRCSIGKCQAATMDSTLVPNLPSKKPGYAEDVVFLDDKRLRKLEHAVWKGEPTAWALDGEDLVMGETPKYVALSHVWSDGTGHYSHLVWEFLKVHVRPLQVQGIWWDAISLPKSRDLRAKALRGMNENYRKAECTIVHDERLMEWKWGGLQQLCLALVLSTWFTRGWTALELAVSKRVKVLTKKGDGEITLVDLDDEILAFGPEESSHVAWVANSWLRRLREPINDFGDIVNILARRTTSLIRDQSIIAALLSEVPGLDTTDPEARIIEETMQFLGKIPYRSMMHGKPTMGGGFSWCPGTLQDMKTGIEADIGNLQSSDYFGMLDVYIGGSVRGRWRYKRLLRSDDEPAPESGNLQSHLASNDIKPLSSALEFTVMFDRAVNLYPERCLLLSPPYLDDEVDQALLVLVARVGERGDIESEYVGVVSVPPGTTFHDETRNISIGKFERDAEFDLQAKLAKPDPEEESPSVSAVIYPLPEGFLDRLEDLATEPPHLSEDQSRLMDRCIVSNSKAGLHQYESALPFLEKVKKSYQGSDVEELPEEEMRLLCTLLNCYGDYFLKMAAQTDKATTAFEMVRTLYKSWKDNGNTAQSYAHKSIQDSVSEWKRLWLDSCGKLALIHEQDGSFHAATDVYMEVAKHFSRGETTLPPDFVGSDEGSEEGLLDNLRKLLDSGRPVDLGYMDIEKAEKCFQLLKKARRAFGILFEANHPLLTIADIYLRYIRDAILNSTRISESEAVE</sequence>
<evidence type="ECO:0000313" key="1">
    <source>
        <dbReference type="EMBL" id="KAH7312724.1"/>
    </source>
</evidence>
<keyword evidence="2" id="KW-1185">Reference proteome</keyword>
<proteinExistence type="predicted"/>
<gene>
    <name evidence="1" type="ORF">B0I35DRAFT_411409</name>
</gene>
<reference evidence="1" key="1">
    <citation type="journal article" date="2021" name="Nat. Commun.">
        <title>Genetic determinants of endophytism in the Arabidopsis root mycobiome.</title>
        <authorList>
            <person name="Mesny F."/>
            <person name="Miyauchi S."/>
            <person name="Thiergart T."/>
            <person name="Pickel B."/>
            <person name="Atanasova L."/>
            <person name="Karlsson M."/>
            <person name="Huettel B."/>
            <person name="Barry K.W."/>
            <person name="Haridas S."/>
            <person name="Chen C."/>
            <person name="Bauer D."/>
            <person name="Andreopoulos W."/>
            <person name="Pangilinan J."/>
            <person name="LaButti K."/>
            <person name="Riley R."/>
            <person name="Lipzen A."/>
            <person name="Clum A."/>
            <person name="Drula E."/>
            <person name="Henrissat B."/>
            <person name="Kohler A."/>
            <person name="Grigoriev I.V."/>
            <person name="Martin F.M."/>
            <person name="Hacquard S."/>
        </authorList>
    </citation>
    <scope>NUCLEOTIDE SEQUENCE</scope>
    <source>
        <strain evidence="1">MPI-CAGE-CH-0235</strain>
    </source>
</reference>
<name>A0A8K0WQK4_9HYPO</name>
<protein>
    <recommendedName>
        <fullName evidence="3">Heterokaryon incompatibility domain-containing protein</fullName>
    </recommendedName>
</protein>
<dbReference type="PANTHER" id="PTHR39596">
    <property type="match status" value="1"/>
</dbReference>
<dbReference type="Proteomes" id="UP000813444">
    <property type="component" value="Unassembled WGS sequence"/>
</dbReference>
<accession>A0A8K0WQK4</accession>
<dbReference type="OrthoDB" id="20872at2759"/>
<dbReference type="AlphaFoldDB" id="A0A8K0WQK4"/>
<comment type="caution">
    <text evidence="1">The sequence shown here is derived from an EMBL/GenBank/DDBJ whole genome shotgun (WGS) entry which is preliminary data.</text>
</comment>
<organism evidence="1 2">
    <name type="scientific">Stachybotrys elegans</name>
    <dbReference type="NCBI Taxonomy" id="80388"/>
    <lineage>
        <taxon>Eukaryota</taxon>
        <taxon>Fungi</taxon>
        <taxon>Dikarya</taxon>
        <taxon>Ascomycota</taxon>
        <taxon>Pezizomycotina</taxon>
        <taxon>Sordariomycetes</taxon>
        <taxon>Hypocreomycetidae</taxon>
        <taxon>Hypocreales</taxon>
        <taxon>Stachybotryaceae</taxon>
        <taxon>Stachybotrys</taxon>
    </lineage>
</organism>
<evidence type="ECO:0008006" key="3">
    <source>
        <dbReference type="Google" id="ProtNLM"/>
    </source>
</evidence>
<dbReference type="PANTHER" id="PTHR39596:SF2">
    <property type="entry name" value="HET DOMAIN PROTEIN (AFU_ORTHOLOGUE AFUA_1G17550)-RELATED"/>
    <property type="match status" value="1"/>
</dbReference>
<dbReference type="EMBL" id="JAGPNK010000010">
    <property type="protein sequence ID" value="KAH7312724.1"/>
    <property type="molecule type" value="Genomic_DNA"/>
</dbReference>
<evidence type="ECO:0000313" key="2">
    <source>
        <dbReference type="Proteomes" id="UP000813444"/>
    </source>
</evidence>